<dbReference type="EMBL" id="JASSZA010000018">
    <property type="protein sequence ID" value="KAK2089865.1"/>
    <property type="molecule type" value="Genomic_DNA"/>
</dbReference>
<organism evidence="2 3">
    <name type="scientific">Saguinus oedipus</name>
    <name type="common">Cotton-top tamarin</name>
    <name type="synonym">Oedipomidas oedipus</name>
    <dbReference type="NCBI Taxonomy" id="9490"/>
    <lineage>
        <taxon>Eukaryota</taxon>
        <taxon>Metazoa</taxon>
        <taxon>Chordata</taxon>
        <taxon>Craniata</taxon>
        <taxon>Vertebrata</taxon>
        <taxon>Euteleostomi</taxon>
        <taxon>Mammalia</taxon>
        <taxon>Eutheria</taxon>
        <taxon>Euarchontoglires</taxon>
        <taxon>Primates</taxon>
        <taxon>Haplorrhini</taxon>
        <taxon>Platyrrhini</taxon>
        <taxon>Cebidae</taxon>
        <taxon>Callitrichinae</taxon>
        <taxon>Saguinus</taxon>
    </lineage>
</organism>
<sequence>MSPATTLLPITARQGSTGSESPPKHPYQGFFTERSSSFRKPFCTIHLSLRNLVLRDGGVTEAPKGPIRPLPVLGACTAHPAPLLKLTGAAGTPSAGWRSRGEAWELDFPPPMASKPV</sequence>
<proteinExistence type="predicted"/>
<name>A0ABQ9TZA7_SAGOE</name>
<feature type="compositionally biased region" description="Pro residues" evidence="1">
    <location>
        <begin position="108"/>
        <end position="117"/>
    </location>
</feature>
<evidence type="ECO:0000313" key="3">
    <source>
        <dbReference type="Proteomes" id="UP001266305"/>
    </source>
</evidence>
<feature type="region of interest" description="Disordered" evidence="1">
    <location>
        <begin position="1"/>
        <end position="30"/>
    </location>
</feature>
<evidence type="ECO:0000256" key="1">
    <source>
        <dbReference type="SAM" id="MobiDB-lite"/>
    </source>
</evidence>
<comment type="caution">
    <text evidence="2">The sequence shown here is derived from an EMBL/GenBank/DDBJ whole genome shotgun (WGS) entry which is preliminary data.</text>
</comment>
<accession>A0ABQ9TZA7</accession>
<gene>
    <name evidence="2" type="ORF">P7K49_032531</name>
</gene>
<reference evidence="2 3" key="1">
    <citation type="submission" date="2023-05" db="EMBL/GenBank/DDBJ databases">
        <title>B98-5 Cell Line De Novo Hybrid Assembly: An Optical Mapping Approach.</title>
        <authorList>
            <person name="Kananen K."/>
            <person name="Auerbach J.A."/>
            <person name="Kautto E."/>
            <person name="Blachly J.S."/>
        </authorList>
    </citation>
    <scope>NUCLEOTIDE SEQUENCE [LARGE SCALE GENOMIC DNA]</scope>
    <source>
        <strain evidence="2">B95-8</strain>
        <tissue evidence="2">Cell line</tissue>
    </source>
</reference>
<feature type="region of interest" description="Disordered" evidence="1">
    <location>
        <begin position="90"/>
        <end position="117"/>
    </location>
</feature>
<dbReference type="Proteomes" id="UP001266305">
    <property type="component" value="Unassembled WGS sequence"/>
</dbReference>
<protein>
    <submittedName>
        <fullName evidence="2">Uncharacterized protein</fullName>
    </submittedName>
</protein>
<evidence type="ECO:0000313" key="2">
    <source>
        <dbReference type="EMBL" id="KAK2089865.1"/>
    </source>
</evidence>
<keyword evidence="3" id="KW-1185">Reference proteome</keyword>